<evidence type="ECO:0000313" key="1">
    <source>
        <dbReference type="EMBL" id="PMD35709.1"/>
    </source>
</evidence>
<dbReference type="OrthoDB" id="2735536at2759"/>
<dbReference type="EMBL" id="KZ613952">
    <property type="protein sequence ID" value="PMD35709.1"/>
    <property type="molecule type" value="Genomic_DNA"/>
</dbReference>
<name>A0A2J6RB16_HYAVF</name>
<organism evidence="1 2">
    <name type="scientific">Hyaloscypha variabilis (strain UAMH 11265 / GT02V1 / F)</name>
    <name type="common">Meliniomyces variabilis</name>
    <dbReference type="NCBI Taxonomy" id="1149755"/>
    <lineage>
        <taxon>Eukaryota</taxon>
        <taxon>Fungi</taxon>
        <taxon>Dikarya</taxon>
        <taxon>Ascomycota</taxon>
        <taxon>Pezizomycotina</taxon>
        <taxon>Leotiomycetes</taxon>
        <taxon>Helotiales</taxon>
        <taxon>Hyaloscyphaceae</taxon>
        <taxon>Hyaloscypha</taxon>
        <taxon>Hyaloscypha variabilis</taxon>
    </lineage>
</organism>
<keyword evidence="2" id="KW-1185">Reference proteome</keyword>
<dbReference type="Gene3D" id="3.40.50.720">
    <property type="entry name" value="NAD(P)-binding Rossmann-like Domain"/>
    <property type="match status" value="1"/>
</dbReference>
<proteinExistence type="predicted"/>
<dbReference type="AlphaFoldDB" id="A0A2J6RB16"/>
<dbReference type="STRING" id="1149755.A0A2J6RB16"/>
<accession>A0A2J6RB16</accession>
<protein>
    <recommendedName>
        <fullName evidence="3">NmrA-like domain-containing protein</fullName>
    </recommendedName>
</protein>
<gene>
    <name evidence="1" type="ORF">L207DRAFT_533806</name>
</gene>
<evidence type="ECO:0008006" key="3">
    <source>
        <dbReference type="Google" id="ProtNLM"/>
    </source>
</evidence>
<sequence>MWLRDLGVYSYVNVSDVEGIHVAAALDPEVKSKRIYAIAKHVTWNNHLAIMRKIFQEKKFLDDLKDLGILSGRVEDEDLGLKLLKKWGPLDDWVPLEVGI</sequence>
<dbReference type="Proteomes" id="UP000235786">
    <property type="component" value="Unassembled WGS sequence"/>
</dbReference>
<evidence type="ECO:0000313" key="2">
    <source>
        <dbReference type="Proteomes" id="UP000235786"/>
    </source>
</evidence>
<reference evidence="1 2" key="1">
    <citation type="submission" date="2016-04" db="EMBL/GenBank/DDBJ databases">
        <title>A degradative enzymes factory behind the ericoid mycorrhizal symbiosis.</title>
        <authorList>
            <consortium name="DOE Joint Genome Institute"/>
            <person name="Martino E."/>
            <person name="Morin E."/>
            <person name="Grelet G."/>
            <person name="Kuo A."/>
            <person name="Kohler A."/>
            <person name="Daghino S."/>
            <person name="Barry K."/>
            <person name="Choi C."/>
            <person name="Cichocki N."/>
            <person name="Clum A."/>
            <person name="Copeland A."/>
            <person name="Hainaut M."/>
            <person name="Haridas S."/>
            <person name="Labutti K."/>
            <person name="Lindquist E."/>
            <person name="Lipzen A."/>
            <person name="Khouja H.-R."/>
            <person name="Murat C."/>
            <person name="Ohm R."/>
            <person name="Olson A."/>
            <person name="Spatafora J."/>
            <person name="Veneault-Fourrey C."/>
            <person name="Henrissat B."/>
            <person name="Grigoriev I."/>
            <person name="Martin F."/>
            <person name="Perotto S."/>
        </authorList>
    </citation>
    <scope>NUCLEOTIDE SEQUENCE [LARGE SCALE GENOMIC DNA]</scope>
    <source>
        <strain evidence="1 2">F</strain>
    </source>
</reference>